<evidence type="ECO:0000313" key="2">
    <source>
        <dbReference type="EMBL" id="CAC5383963.1"/>
    </source>
</evidence>
<gene>
    <name evidence="2" type="ORF">MCOR_19654</name>
</gene>
<sequence>MYTEPQEQLSTESLPVGEQQNKQQDGRPIPLRDHLPGMHQTQVNTVGNQTCNNYLNDKYLPAYSTDGGSSDLIFGVSSFKDLDHEGYERSIEKQLDNLKLQVFSGESGNQKPGKYNIRTLRKIPIESEDKNYVATVPMSDLDKKNKNCNNVLSKRVIASGNTDIDEQFD</sequence>
<name>A0A6J8BJQ8_MYTCO</name>
<evidence type="ECO:0000313" key="3">
    <source>
        <dbReference type="Proteomes" id="UP000507470"/>
    </source>
</evidence>
<proteinExistence type="predicted"/>
<accession>A0A6J8BJQ8</accession>
<feature type="region of interest" description="Disordered" evidence="1">
    <location>
        <begin position="1"/>
        <end position="32"/>
    </location>
</feature>
<organism evidence="2 3">
    <name type="scientific">Mytilus coruscus</name>
    <name type="common">Sea mussel</name>
    <dbReference type="NCBI Taxonomy" id="42192"/>
    <lineage>
        <taxon>Eukaryota</taxon>
        <taxon>Metazoa</taxon>
        <taxon>Spiralia</taxon>
        <taxon>Lophotrochozoa</taxon>
        <taxon>Mollusca</taxon>
        <taxon>Bivalvia</taxon>
        <taxon>Autobranchia</taxon>
        <taxon>Pteriomorphia</taxon>
        <taxon>Mytilida</taxon>
        <taxon>Mytiloidea</taxon>
        <taxon>Mytilidae</taxon>
        <taxon>Mytilinae</taxon>
        <taxon>Mytilus</taxon>
    </lineage>
</organism>
<reference evidence="2 3" key="1">
    <citation type="submission" date="2020-06" db="EMBL/GenBank/DDBJ databases">
        <authorList>
            <person name="Li R."/>
            <person name="Bekaert M."/>
        </authorList>
    </citation>
    <scope>NUCLEOTIDE SEQUENCE [LARGE SCALE GENOMIC DNA]</scope>
    <source>
        <strain evidence="3">wild</strain>
    </source>
</reference>
<dbReference type="EMBL" id="CACVKT020003460">
    <property type="protein sequence ID" value="CAC5383963.1"/>
    <property type="molecule type" value="Genomic_DNA"/>
</dbReference>
<protein>
    <submittedName>
        <fullName evidence="2">Uncharacterized protein</fullName>
    </submittedName>
</protein>
<evidence type="ECO:0000256" key="1">
    <source>
        <dbReference type="SAM" id="MobiDB-lite"/>
    </source>
</evidence>
<dbReference type="Proteomes" id="UP000507470">
    <property type="component" value="Unassembled WGS sequence"/>
</dbReference>
<feature type="compositionally biased region" description="Polar residues" evidence="1">
    <location>
        <begin position="1"/>
        <end position="23"/>
    </location>
</feature>
<dbReference type="OrthoDB" id="6161351at2759"/>
<dbReference type="AlphaFoldDB" id="A0A6J8BJQ8"/>
<keyword evidence="3" id="KW-1185">Reference proteome</keyword>